<dbReference type="CDD" id="cd16434">
    <property type="entry name" value="CheB-CheR_fusion"/>
    <property type="match status" value="1"/>
</dbReference>
<dbReference type="EMBL" id="CP063231">
    <property type="protein sequence ID" value="URL60327.1"/>
    <property type="molecule type" value="Genomic_DNA"/>
</dbReference>
<dbReference type="InterPro" id="IPR000780">
    <property type="entry name" value="CheR_MeTrfase"/>
</dbReference>
<dbReference type="Pfam" id="PF13426">
    <property type="entry name" value="PAS_9"/>
    <property type="match status" value="1"/>
</dbReference>
<dbReference type="InterPro" id="IPR011006">
    <property type="entry name" value="CheY-like_superfamily"/>
</dbReference>
<dbReference type="Pfam" id="PF13596">
    <property type="entry name" value="PAS_10"/>
    <property type="match status" value="1"/>
</dbReference>
<dbReference type="Proteomes" id="UP001056681">
    <property type="component" value="Chromosome"/>
</dbReference>
<feature type="coiled-coil region" evidence="9">
    <location>
        <begin position="662"/>
        <end position="731"/>
    </location>
</feature>
<accession>A0ABY4T865</accession>
<evidence type="ECO:0000259" key="14">
    <source>
        <dbReference type="PROSITE" id="PS50122"/>
    </source>
</evidence>
<feature type="active site" evidence="7">
    <location>
        <position position="54"/>
    </location>
</feature>
<dbReference type="SUPFAM" id="SSF52172">
    <property type="entry name" value="CheY-like"/>
    <property type="match status" value="1"/>
</dbReference>
<feature type="active site" evidence="7">
    <location>
        <position position="27"/>
    </location>
</feature>
<dbReference type="InterPro" id="IPR000673">
    <property type="entry name" value="Sig_transdc_resp-reg_Me-estase"/>
</dbReference>
<dbReference type="InterPro" id="IPR035965">
    <property type="entry name" value="PAS-like_dom_sf"/>
</dbReference>
<dbReference type="SUPFAM" id="SSF52738">
    <property type="entry name" value="Methylesterase CheB, C-terminal domain"/>
    <property type="match status" value="1"/>
</dbReference>
<dbReference type="SMART" id="SM00387">
    <property type="entry name" value="HATPase_c"/>
    <property type="match status" value="1"/>
</dbReference>
<dbReference type="InterPro" id="IPR029063">
    <property type="entry name" value="SAM-dependent_MTases_sf"/>
</dbReference>
<dbReference type="PROSITE" id="PS50113">
    <property type="entry name" value="PAC"/>
    <property type="match status" value="1"/>
</dbReference>
<dbReference type="SUPFAM" id="SSF55874">
    <property type="entry name" value="ATPase domain of HSP90 chaperone/DNA topoisomerase II/histidine kinase"/>
    <property type="match status" value="1"/>
</dbReference>
<dbReference type="PROSITE" id="PS50110">
    <property type="entry name" value="RESPONSE_REGULATORY"/>
    <property type="match status" value="1"/>
</dbReference>
<evidence type="ECO:0000313" key="17">
    <source>
        <dbReference type="Proteomes" id="UP001056681"/>
    </source>
</evidence>
<dbReference type="InterPro" id="IPR022642">
    <property type="entry name" value="CheR_C"/>
</dbReference>
<dbReference type="Gene3D" id="3.40.50.180">
    <property type="entry name" value="Methylesterase CheB, C-terminal domain"/>
    <property type="match status" value="1"/>
</dbReference>
<name>A0ABY4T865_9GAMM</name>
<comment type="catalytic activity">
    <reaction evidence="1">
        <text>ATP + protein L-histidine = ADP + protein N-phospho-L-histidine.</text>
        <dbReference type="EC" id="2.7.13.3"/>
    </reaction>
</comment>
<keyword evidence="7" id="KW-0378">Hydrolase</keyword>
<dbReference type="PANTHER" id="PTHR24422">
    <property type="entry name" value="CHEMOTAXIS PROTEIN METHYLTRANSFERASE"/>
    <property type="match status" value="1"/>
</dbReference>
<dbReference type="CDD" id="cd00130">
    <property type="entry name" value="PAS"/>
    <property type="match status" value="1"/>
</dbReference>
<sequence>MPPPDPETDPTVKVSDLTFPVVGIGTSAGGLAALARFFEGMPAAPGMAFVVVMHLSPKHDSVADRILQRSTSMRVTQVTQPVPLRMNEVYVISPRKALSMNDGYLRVTDMEKIRGKHVAIDFFFRTLAEVHRERALAVILTGTGADGSVGIARIRERGGITLAQHPLDAEYDQMPRAAIATGAVDIVLPVAELPERILSLTREAAHIRVPEDASEAGNEPGEPQAQGKLLDQDAFRDIMLILRAKTGHDFSAYKRATVLRRIERRMQVNGLHTLEDYRHFLHDHPNERPALLKDMLISVTNFFRDREAFEALEREVIPQLVADLGERGRLRAWSAGCATGEEPYSLAMLLTEAAPADASVQVFATDIDDDAIAQARQGNYPAAVVTDIAPSRVNRFLTRNDNFYRVPKHLREKVLFARHNVLQDPPFSKLDLISCRNLLIYLTRDVQVQILEMFHFALRPGGYLFLGSSESADAASKLFIPVDKKNRIYRAAPGGHVAHYLKGPTREMPAQVATEAATAAAASHERRLRSLSEVHRKALEDNAPPSVLVDREGHIAHMSEDAAPYLRMIGGAPSYQLTALIVPELRLELRTSLFQAAQENKPARSRAVVLDRDGVPVAVSIEVRPVRSPDSEAGYQLVLFHETTIKDSATHGEIQAEQTPMLLQLEEELKRAKERLQATVEESESSSEELKASNEELQSINEELRSATEELETSKEELQSINEELITVNHELKLKVEETAKVNDDLHNLVASTDIATVFVDRDMCIKRFTPRAADVFRLIAADLGRPLLDLNHSLDYPALADDAAEAFQSLRTVEREVGSQDGRWYIARILPYRTAEDRIEGAVLTFIDITRRRTAEEAARHSDERMRLVADSATDFAILTTDTNGIITSWSKGAQRIFGYSADDAIGHHGDLIFTPEDRARGAFRREMEQARHEGRAHDDRWHVRNDGQRIFCSGITTPLYRGGFHGFAKIARDVTTDKERERLREELLTAEQASRQQAQSTIELKDEFLAVMSHELKHPLNLILMNAELVARTAAAKDDPRLRKAAEAIRRTVEGQAQIIDDLLDLSRINTGKLTLNVAPVNVSDCIRRIAEGIEKDLAGRDIRLDVQLPAEDVTLMADAVRVEQIVWNLLSNAGKFSRHDGHIEVRLDRGGDAVSLRVADDGIGMPPDVLARAFDIFEQGNHRRHLASGGLGIGLALVKQLVELHGGTVAAQSDGPDRGAVFTVTLPLRAVASAHGSVLSLPSGNLTGCRVVLVDDSEELLAPFSELLELEGATVAAVPSGQQALERLATGEYDILLSDIGMPEMDGFDLIRRVRELDSARGVTAIALTGFGRPQDERKALQAGFDAHLSKPVSMSALLALLGRVARAKTQRPGN</sequence>
<dbReference type="CDD" id="cd17580">
    <property type="entry name" value="REC_2_DhkD-like"/>
    <property type="match status" value="1"/>
</dbReference>
<dbReference type="InterPro" id="IPR036890">
    <property type="entry name" value="HATPase_C_sf"/>
</dbReference>
<feature type="domain" description="PAS" evidence="12">
    <location>
        <begin position="863"/>
        <end position="920"/>
    </location>
</feature>
<organism evidence="16 17">
    <name type="scientific">Luteibacter flocculans</name>
    <dbReference type="NCBI Taxonomy" id="2780091"/>
    <lineage>
        <taxon>Bacteria</taxon>
        <taxon>Pseudomonadati</taxon>
        <taxon>Pseudomonadota</taxon>
        <taxon>Gammaproteobacteria</taxon>
        <taxon>Lysobacterales</taxon>
        <taxon>Rhodanobacteraceae</taxon>
        <taxon>Luteibacter</taxon>
    </lineage>
</organism>
<keyword evidence="5" id="KW-0808">Transferase</keyword>
<comment type="catalytic activity">
    <reaction evidence="2">
        <text>L-glutamyl-[protein] + S-adenosyl-L-methionine = [protein]-L-glutamate 5-O-methyl ester + S-adenosyl-L-homocysteine</text>
        <dbReference type="Rhea" id="RHEA:24452"/>
        <dbReference type="Rhea" id="RHEA-COMP:10208"/>
        <dbReference type="Rhea" id="RHEA-COMP:10311"/>
        <dbReference type="ChEBI" id="CHEBI:29973"/>
        <dbReference type="ChEBI" id="CHEBI:57856"/>
        <dbReference type="ChEBI" id="CHEBI:59789"/>
        <dbReference type="ChEBI" id="CHEBI:82795"/>
        <dbReference type="EC" id="2.1.1.80"/>
    </reaction>
</comment>
<dbReference type="CDD" id="cd00075">
    <property type="entry name" value="HATPase"/>
    <property type="match status" value="1"/>
</dbReference>
<evidence type="ECO:0000259" key="11">
    <source>
        <dbReference type="PROSITE" id="PS50110"/>
    </source>
</evidence>
<reference evidence="16" key="1">
    <citation type="submission" date="2020-10" db="EMBL/GenBank/DDBJ databases">
        <title>Whole-genome sequence of Luteibacter sp. EIF3.</title>
        <authorList>
            <person name="Friedrich I."/>
            <person name="Hertel R."/>
            <person name="Daniel R."/>
        </authorList>
    </citation>
    <scope>NUCLEOTIDE SEQUENCE</scope>
    <source>
        <strain evidence="16">EIF3</strain>
    </source>
</reference>
<feature type="domain" description="CheB-type methylesterase" evidence="14">
    <location>
        <begin position="18"/>
        <end position="204"/>
    </location>
</feature>
<feature type="active site" evidence="7">
    <location>
        <position position="146"/>
    </location>
</feature>
<protein>
    <submittedName>
        <fullName evidence="16">PAS domain S-box protein</fullName>
    </submittedName>
</protein>
<keyword evidence="17" id="KW-1185">Reference proteome</keyword>
<evidence type="ECO:0000259" key="12">
    <source>
        <dbReference type="PROSITE" id="PS50112"/>
    </source>
</evidence>
<dbReference type="InterPro" id="IPR003661">
    <property type="entry name" value="HisK_dim/P_dom"/>
</dbReference>
<dbReference type="InterPro" id="IPR050903">
    <property type="entry name" value="Bact_Chemotaxis_MeTrfase"/>
</dbReference>
<feature type="domain" description="CheR-type methyltransferase" evidence="15">
    <location>
        <begin position="230"/>
        <end position="471"/>
    </location>
</feature>
<dbReference type="Gene3D" id="3.30.565.10">
    <property type="entry name" value="Histidine kinase-like ATPase, C-terminal domain"/>
    <property type="match status" value="1"/>
</dbReference>
<dbReference type="SMART" id="SM00138">
    <property type="entry name" value="MeTrc"/>
    <property type="match status" value="1"/>
</dbReference>
<evidence type="ECO:0000256" key="6">
    <source>
        <dbReference type="ARBA" id="ARBA00022691"/>
    </source>
</evidence>
<evidence type="ECO:0000259" key="13">
    <source>
        <dbReference type="PROSITE" id="PS50113"/>
    </source>
</evidence>
<dbReference type="InterPro" id="IPR036804">
    <property type="entry name" value="CheR_N_sf"/>
</dbReference>
<evidence type="ECO:0000256" key="5">
    <source>
        <dbReference type="ARBA" id="ARBA00022679"/>
    </source>
</evidence>
<keyword evidence="4" id="KW-0489">Methyltransferase</keyword>
<dbReference type="SUPFAM" id="SSF47384">
    <property type="entry name" value="Homodimeric domain of signal transducing histidine kinase"/>
    <property type="match status" value="1"/>
</dbReference>
<evidence type="ECO:0000313" key="16">
    <source>
        <dbReference type="EMBL" id="URL60327.1"/>
    </source>
</evidence>
<keyword evidence="8" id="KW-0597">Phosphoprotein</keyword>
<keyword evidence="6" id="KW-0949">S-adenosyl-L-methionine</keyword>
<dbReference type="PROSITE" id="PS50109">
    <property type="entry name" value="HIS_KIN"/>
    <property type="match status" value="1"/>
</dbReference>
<dbReference type="Pfam" id="PF00072">
    <property type="entry name" value="Response_reg"/>
    <property type="match status" value="1"/>
</dbReference>
<dbReference type="Pfam" id="PF02518">
    <property type="entry name" value="HATPase_c"/>
    <property type="match status" value="1"/>
</dbReference>
<evidence type="ECO:0000259" key="15">
    <source>
        <dbReference type="PROSITE" id="PS50123"/>
    </source>
</evidence>
<evidence type="ECO:0000256" key="3">
    <source>
        <dbReference type="ARBA" id="ARBA00022500"/>
    </source>
</evidence>
<evidence type="ECO:0000256" key="1">
    <source>
        <dbReference type="ARBA" id="ARBA00000085"/>
    </source>
</evidence>
<dbReference type="Pfam" id="PF01739">
    <property type="entry name" value="CheR"/>
    <property type="match status" value="1"/>
</dbReference>
<evidence type="ECO:0000259" key="10">
    <source>
        <dbReference type="PROSITE" id="PS50109"/>
    </source>
</evidence>
<dbReference type="InterPro" id="IPR000700">
    <property type="entry name" value="PAS-assoc_C"/>
</dbReference>
<feature type="domain" description="Response regulatory" evidence="11">
    <location>
        <begin position="1253"/>
        <end position="1369"/>
    </location>
</feature>
<proteinExistence type="predicted"/>
<dbReference type="InterPro" id="IPR022641">
    <property type="entry name" value="CheR_N"/>
</dbReference>
<dbReference type="InterPro" id="IPR035909">
    <property type="entry name" value="CheB_C"/>
</dbReference>
<dbReference type="PROSITE" id="PS50112">
    <property type="entry name" value="PAS"/>
    <property type="match status" value="1"/>
</dbReference>
<dbReference type="Gene3D" id="3.40.50.150">
    <property type="entry name" value="Vaccinia Virus protein VP39"/>
    <property type="match status" value="1"/>
</dbReference>
<keyword evidence="9" id="KW-0175">Coiled coil</keyword>
<dbReference type="SUPFAM" id="SSF55785">
    <property type="entry name" value="PYP-like sensor domain (PAS domain)"/>
    <property type="match status" value="2"/>
</dbReference>
<dbReference type="Gene3D" id="3.30.450.20">
    <property type="entry name" value="PAS domain"/>
    <property type="match status" value="2"/>
</dbReference>
<feature type="modified residue" description="4-aspartylphosphate" evidence="8">
    <location>
        <position position="1302"/>
    </location>
</feature>
<feature type="domain" description="Histidine kinase" evidence="10">
    <location>
        <begin position="1013"/>
        <end position="1233"/>
    </location>
</feature>
<dbReference type="Gene3D" id="1.10.287.130">
    <property type="match status" value="1"/>
</dbReference>
<dbReference type="InterPro" id="IPR003594">
    <property type="entry name" value="HATPase_dom"/>
</dbReference>
<dbReference type="InterPro" id="IPR036097">
    <property type="entry name" value="HisK_dim/P_sf"/>
</dbReference>
<dbReference type="Pfam" id="PF00512">
    <property type="entry name" value="HisKA"/>
    <property type="match status" value="1"/>
</dbReference>
<dbReference type="PRINTS" id="PR00996">
    <property type="entry name" value="CHERMTFRASE"/>
</dbReference>
<dbReference type="Pfam" id="PF03705">
    <property type="entry name" value="CheR_N"/>
    <property type="match status" value="1"/>
</dbReference>
<dbReference type="Pfam" id="PF01339">
    <property type="entry name" value="CheB_methylest"/>
    <property type="match status" value="1"/>
</dbReference>
<evidence type="ECO:0000256" key="2">
    <source>
        <dbReference type="ARBA" id="ARBA00001541"/>
    </source>
</evidence>
<evidence type="ECO:0000256" key="9">
    <source>
        <dbReference type="SAM" id="Coils"/>
    </source>
</evidence>
<dbReference type="Gene3D" id="3.40.50.2300">
    <property type="match status" value="1"/>
</dbReference>
<evidence type="ECO:0000256" key="7">
    <source>
        <dbReference type="PROSITE-ProRule" id="PRU00050"/>
    </source>
</evidence>
<dbReference type="InterPro" id="IPR001789">
    <property type="entry name" value="Sig_transdc_resp-reg_receiver"/>
</dbReference>
<feature type="domain" description="PAC" evidence="13">
    <location>
        <begin position="812"/>
        <end position="862"/>
    </location>
</feature>
<keyword evidence="3 7" id="KW-0145">Chemotaxis</keyword>
<dbReference type="CDD" id="cd00082">
    <property type="entry name" value="HisKA"/>
    <property type="match status" value="1"/>
</dbReference>
<dbReference type="CDD" id="cd02440">
    <property type="entry name" value="AdoMet_MTases"/>
    <property type="match status" value="1"/>
</dbReference>
<dbReference type="PROSITE" id="PS50122">
    <property type="entry name" value="CHEB"/>
    <property type="match status" value="1"/>
</dbReference>
<dbReference type="Gene3D" id="1.10.155.10">
    <property type="entry name" value="Chemotaxis receptor methyltransferase CheR, N-terminal domain"/>
    <property type="match status" value="1"/>
</dbReference>
<dbReference type="NCBIfam" id="TIGR00229">
    <property type="entry name" value="sensory_box"/>
    <property type="match status" value="1"/>
</dbReference>
<evidence type="ECO:0000256" key="8">
    <source>
        <dbReference type="PROSITE-ProRule" id="PRU00169"/>
    </source>
</evidence>
<evidence type="ECO:0000256" key="4">
    <source>
        <dbReference type="ARBA" id="ARBA00022603"/>
    </source>
</evidence>
<dbReference type="SMART" id="SM00388">
    <property type="entry name" value="HisKA"/>
    <property type="match status" value="1"/>
</dbReference>
<dbReference type="PROSITE" id="PS50123">
    <property type="entry name" value="CHER"/>
    <property type="match status" value="1"/>
</dbReference>
<dbReference type="SMART" id="SM00091">
    <property type="entry name" value="PAS"/>
    <property type="match status" value="3"/>
</dbReference>
<dbReference type="SMART" id="SM00448">
    <property type="entry name" value="REC"/>
    <property type="match status" value="1"/>
</dbReference>
<dbReference type="SUPFAM" id="SSF53335">
    <property type="entry name" value="S-adenosyl-L-methionine-dependent methyltransferases"/>
    <property type="match status" value="1"/>
</dbReference>
<dbReference type="InterPro" id="IPR000014">
    <property type="entry name" value="PAS"/>
</dbReference>
<dbReference type="InterPro" id="IPR005467">
    <property type="entry name" value="His_kinase_dom"/>
</dbReference>
<gene>
    <name evidence="16" type="ORF">IM816_08385</name>
</gene>
<dbReference type="SUPFAM" id="SSF47757">
    <property type="entry name" value="Chemotaxis receptor methyltransferase CheR, N-terminal domain"/>
    <property type="match status" value="1"/>
</dbReference>